<feature type="non-terminal residue" evidence="1">
    <location>
        <position position="1"/>
    </location>
</feature>
<proteinExistence type="predicted"/>
<dbReference type="OrthoDB" id="418495at2759"/>
<dbReference type="PANTHER" id="PTHR46248:SF4">
    <property type="entry name" value="OS01G0147800 PROTEIN"/>
    <property type="match status" value="1"/>
</dbReference>
<dbReference type="PANTHER" id="PTHR46248">
    <property type="entry name" value="EXPRESSED PROTEIN"/>
    <property type="match status" value="1"/>
</dbReference>
<dbReference type="Proteomes" id="UP000015453">
    <property type="component" value="Unassembled WGS sequence"/>
</dbReference>
<evidence type="ECO:0000313" key="2">
    <source>
        <dbReference type="Proteomes" id="UP000015453"/>
    </source>
</evidence>
<keyword evidence="2" id="KW-1185">Reference proteome</keyword>
<organism evidence="1 2">
    <name type="scientific">Genlisea aurea</name>
    <dbReference type="NCBI Taxonomy" id="192259"/>
    <lineage>
        <taxon>Eukaryota</taxon>
        <taxon>Viridiplantae</taxon>
        <taxon>Streptophyta</taxon>
        <taxon>Embryophyta</taxon>
        <taxon>Tracheophyta</taxon>
        <taxon>Spermatophyta</taxon>
        <taxon>Magnoliopsida</taxon>
        <taxon>eudicotyledons</taxon>
        <taxon>Gunneridae</taxon>
        <taxon>Pentapetalae</taxon>
        <taxon>asterids</taxon>
        <taxon>lamiids</taxon>
        <taxon>Lamiales</taxon>
        <taxon>Lentibulariaceae</taxon>
        <taxon>Genlisea</taxon>
    </lineage>
</organism>
<comment type="caution">
    <text evidence="1">The sequence shown here is derived from an EMBL/GenBank/DDBJ whole genome shotgun (WGS) entry which is preliminary data.</text>
</comment>
<evidence type="ECO:0000313" key="1">
    <source>
        <dbReference type="EMBL" id="EPS69835.1"/>
    </source>
</evidence>
<sequence length="102" mass="12037">LRFYKTDEVMNELERGKTEYLEASVGVTSRKKILLPKLLDWHMKEFADDTESLLEWIYSQLPHTSSLKKLMMECLNGESKSQAHKLIEIQPYATEFRYLIPI</sequence>
<reference evidence="1 2" key="1">
    <citation type="journal article" date="2013" name="BMC Genomics">
        <title>The miniature genome of a carnivorous plant Genlisea aurea contains a low number of genes and short non-coding sequences.</title>
        <authorList>
            <person name="Leushkin E.V."/>
            <person name="Sutormin R.A."/>
            <person name="Nabieva E.R."/>
            <person name="Penin A.A."/>
            <person name="Kondrashov A.S."/>
            <person name="Logacheva M.D."/>
        </authorList>
    </citation>
    <scope>NUCLEOTIDE SEQUENCE [LARGE SCALE GENOMIC DNA]</scope>
</reference>
<evidence type="ECO:0008006" key="3">
    <source>
        <dbReference type="Google" id="ProtNLM"/>
    </source>
</evidence>
<dbReference type="EMBL" id="AUSU01001939">
    <property type="protein sequence ID" value="EPS69835.1"/>
    <property type="molecule type" value="Genomic_DNA"/>
</dbReference>
<dbReference type="AlphaFoldDB" id="S8CSP4"/>
<accession>S8CSP4</accession>
<name>S8CSP4_9LAMI</name>
<gene>
    <name evidence="1" type="ORF">M569_04931</name>
</gene>
<protein>
    <recommendedName>
        <fullName evidence="3">DUF547 domain-containing protein</fullName>
    </recommendedName>
</protein>